<dbReference type="GeneID" id="94018695"/>
<dbReference type="Pfam" id="PF03692">
    <property type="entry name" value="CxxCxxCC"/>
    <property type="match status" value="1"/>
</dbReference>
<dbReference type="KEGG" id="xne:XNC1_3203"/>
<dbReference type="Proteomes" id="UP000008075">
    <property type="component" value="Chromosome"/>
</dbReference>
<gene>
    <name evidence="1" type="ordered locus">XNC1_3203</name>
</gene>
<evidence type="ECO:0000313" key="2">
    <source>
        <dbReference type="Proteomes" id="UP000008075"/>
    </source>
</evidence>
<evidence type="ECO:0000313" key="1">
    <source>
        <dbReference type="EMBL" id="CBJ91255.1"/>
    </source>
</evidence>
<dbReference type="AlphaFoldDB" id="D3VKZ7"/>
<reference evidence="1 2" key="1">
    <citation type="journal article" date="2011" name="PLoS ONE">
        <title>The entomopathogenic bacterial endosymbionts xenorhabdus and photorhabdus: convergent lifestyles from divergent genomes.</title>
        <authorList>
            <person name="Chaston J.M."/>
            <person name="Suen G."/>
            <person name="Tucker S.L."/>
            <person name="Andersen A.W."/>
            <person name="Bhasin A."/>
            <person name="Bode E."/>
            <person name="Bode H.B."/>
            <person name="Brachmann A.O."/>
            <person name="Cowles C.E."/>
            <person name="Cowles K.N."/>
            <person name="Darby C."/>
            <person name="de Leon L."/>
            <person name="Drace K."/>
            <person name="Du Z."/>
            <person name="Givaudan A."/>
            <person name="Herbert Tran E.E."/>
            <person name="Jewell K.A."/>
            <person name="Knack J.J."/>
            <person name="Krasomil-Osterfeld K.C."/>
            <person name="Kukor R."/>
            <person name="Lanois A."/>
            <person name="Latreille P."/>
            <person name="Leimgruber N.K."/>
            <person name="Lipke C.M."/>
            <person name="Liu R."/>
            <person name="Lu X."/>
            <person name="Martens E.C."/>
            <person name="Marri P.R."/>
            <person name="Medigue C."/>
            <person name="Menard M.L."/>
            <person name="Miller N.M."/>
            <person name="Morales-Soto N."/>
            <person name="Norton S."/>
            <person name="Ogier J.C."/>
            <person name="Orchard S.S."/>
            <person name="Park D."/>
            <person name="Park Y."/>
            <person name="Qurollo B.A."/>
            <person name="Sugar D.R."/>
            <person name="Richards G.R."/>
            <person name="Rouy Z."/>
            <person name="Slominski B."/>
            <person name="Slominski K."/>
            <person name="Snyder H."/>
            <person name="Tjaden B.C."/>
            <person name="van der Hoeven R."/>
            <person name="Welch R.D."/>
            <person name="Wheeler C."/>
            <person name="Xiang B."/>
            <person name="Barbazuk B."/>
            <person name="Gaudriault S."/>
            <person name="Goodner B."/>
            <person name="Slater S.C."/>
            <person name="Forst S."/>
            <person name="Goldman B.S."/>
            <person name="Goodrich-Blair H."/>
        </authorList>
    </citation>
    <scope>NUCLEOTIDE SEQUENCE [LARGE SCALE GENOMIC DNA]</scope>
    <source>
        <strain evidence="2">ATCC 19061 / DSM 3370 / CCUG 14189 / LMG 1036 / NCIMB 9965 / AN6</strain>
    </source>
</reference>
<sequence length="146" mass="15950">MSQTLISQSELQDNPCISCGACCAYFRVSFYWAEAEDGGGTVPVSMTEKLNDFMRCMKGTNEPKPRCINLCGAIGQSVSCSIYDKRPSPCREFPQAWESGNYNESCDRARAVHGLPPLPKPQNLSAKCGIGSVSLITDTLLLHTYS</sequence>
<accession>D3VKZ7</accession>
<dbReference type="EMBL" id="FN667742">
    <property type="protein sequence ID" value="CBJ91255.1"/>
    <property type="molecule type" value="Genomic_DNA"/>
</dbReference>
<keyword evidence="2" id="KW-1185">Reference proteome</keyword>
<dbReference type="RefSeq" id="WP_010847030.1">
    <property type="nucleotide sequence ID" value="NC_014228.1"/>
</dbReference>
<name>D3VKZ7_XENNA</name>
<protein>
    <submittedName>
        <fullName evidence="1">Ferredoxin</fullName>
    </submittedName>
</protein>
<dbReference type="HOGENOM" id="CLU_123885_0_0_6"/>
<dbReference type="STRING" id="406817.XNC1_3203"/>
<organism evidence="1 2">
    <name type="scientific">Xenorhabdus nematophila (strain ATCC 19061 / DSM 3370 / CCUG 14189 / LMG 1036 / NCIMB 9965 / AN6)</name>
    <dbReference type="NCBI Taxonomy" id="406817"/>
    <lineage>
        <taxon>Bacteria</taxon>
        <taxon>Pseudomonadati</taxon>
        <taxon>Pseudomonadota</taxon>
        <taxon>Gammaproteobacteria</taxon>
        <taxon>Enterobacterales</taxon>
        <taxon>Morganellaceae</taxon>
        <taxon>Xenorhabdus</taxon>
    </lineage>
</organism>
<dbReference type="InterPro" id="IPR005358">
    <property type="entry name" value="Puta_zinc/iron-chelating_dom"/>
</dbReference>
<dbReference type="eggNOG" id="COG0727">
    <property type="taxonomic scope" value="Bacteria"/>
</dbReference>
<proteinExistence type="predicted"/>